<dbReference type="Gene3D" id="1.10.10.10">
    <property type="entry name" value="Winged helix-like DNA-binding domain superfamily/Winged helix DNA-binding domain"/>
    <property type="match status" value="1"/>
</dbReference>
<dbReference type="PANTHER" id="PTHR33164:SF43">
    <property type="entry name" value="HTH-TYPE TRANSCRIPTIONAL REPRESSOR YETL"/>
    <property type="match status" value="1"/>
</dbReference>
<dbReference type="InterPro" id="IPR000835">
    <property type="entry name" value="HTH_MarR-typ"/>
</dbReference>
<evidence type="ECO:0000259" key="3">
    <source>
        <dbReference type="PROSITE" id="PS50995"/>
    </source>
</evidence>
<keyword evidence="1" id="KW-0238">DNA-binding</keyword>
<dbReference type="InterPro" id="IPR039422">
    <property type="entry name" value="MarR/SlyA-like"/>
</dbReference>
<evidence type="ECO:0000313" key="5">
    <source>
        <dbReference type="Proteomes" id="UP000679992"/>
    </source>
</evidence>
<dbReference type="Pfam" id="PF01047">
    <property type="entry name" value="MarR"/>
    <property type="match status" value="1"/>
</dbReference>
<accession>A0ABQ4MFW4</accession>
<reference evidence="4 5" key="1">
    <citation type="submission" date="2021-03" db="EMBL/GenBank/DDBJ databases">
        <title>Antimicrobial resistance genes in bacteria isolated from Japanese honey, and their potential for conferring macrolide and lincosamide resistance in the American foulbrood pathogen Paenibacillus larvae.</title>
        <authorList>
            <person name="Okamoto M."/>
            <person name="Kumagai M."/>
            <person name="Kanamori H."/>
            <person name="Takamatsu D."/>
        </authorList>
    </citation>
    <scope>NUCLEOTIDE SEQUENCE [LARGE SCALE GENOMIC DNA]</scope>
    <source>
        <strain evidence="4 5">J42TS3</strain>
    </source>
</reference>
<keyword evidence="5" id="KW-1185">Reference proteome</keyword>
<evidence type="ECO:0000256" key="1">
    <source>
        <dbReference type="ARBA" id="ARBA00023125"/>
    </source>
</evidence>
<dbReference type="Proteomes" id="UP000679992">
    <property type="component" value="Unassembled WGS sequence"/>
</dbReference>
<feature type="region of interest" description="Disordered" evidence="2">
    <location>
        <begin position="168"/>
        <end position="201"/>
    </location>
</feature>
<dbReference type="InterPro" id="IPR036390">
    <property type="entry name" value="WH_DNA-bd_sf"/>
</dbReference>
<organism evidence="4 5">
    <name type="scientific">Paenibacillus vini</name>
    <dbReference type="NCBI Taxonomy" id="1476024"/>
    <lineage>
        <taxon>Bacteria</taxon>
        <taxon>Bacillati</taxon>
        <taxon>Bacillota</taxon>
        <taxon>Bacilli</taxon>
        <taxon>Bacillales</taxon>
        <taxon>Paenibacillaceae</taxon>
        <taxon>Paenibacillus</taxon>
    </lineage>
</organism>
<dbReference type="PANTHER" id="PTHR33164">
    <property type="entry name" value="TRANSCRIPTIONAL REGULATOR, MARR FAMILY"/>
    <property type="match status" value="1"/>
</dbReference>
<comment type="caution">
    <text evidence="4">The sequence shown here is derived from an EMBL/GenBank/DDBJ whole genome shotgun (WGS) entry which is preliminary data.</text>
</comment>
<dbReference type="PRINTS" id="PR00598">
    <property type="entry name" value="HTHMARR"/>
</dbReference>
<dbReference type="RefSeq" id="WP_211021916.1">
    <property type="nucleotide sequence ID" value="NZ_BOSL01000014.1"/>
</dbReference>
<gene>
    <name evidence="4" type="ORF">J42TS3_39030</name>
</gene>
<dbReference type="SUPFAM" id="SSF46785">
    <property type="entry name" value="Winged helix' DNA-binding domain"/>
    <property type="match status" value="1"/>
</dbReference>
<proteinExistence type="predicted"/>
<evidence type="ECO:0000313" key="4">
    <source>
        <dbReference type="EMBL" id="GIP54868.1"/>
    </source>
</evidence>
<dbReference type="SMART" id="SM00347">
    <property type="entry name" value="HTH_MARR"/>
    <property type="match status" value="1"/>
</dbReference>
<protein>
    <recommendedName>
        <fullName evidence="3">HTH marR-type domain-containing protein</fullName>
    </recommendedName>
</protein>
<dbReference type="PROSITE" id="PS50995">
    <property type="entry name" value="HTH_MARR_2"/>
    <property type="match status" value="1"/>
</dbReference>
<evidence type="ECO:0000256" key="2">
    <source>
        <dbReference type="SAM" id="MobiDB-lite"/>
    </source>
</evidence>
<dbReference type="InterPro" id="IPR036388">
    <property type="entry name" value="WH-like_DNA-bd_sf"/>
</dbReference>
<feature type="domain" description="HTH marR-type" evidence="3">
    <location>
        <begin position="17"/>
        <end position="152"/>
    </location>
</feature>
<name>A0ABQ4MFW4_9BACL</name>
<sequence>MNFTKGDGAVISRCNAELELMEEADWLFRRMVRRFVKERDKVEVEGISLPGLLVLQKMIREGPQRLGDLAEELDFTSGAVTGLCDKLERKGFALRIRRDSDRRSVWLDITTQGREFVSRNRNIGTRCIAILFEELSVEELGQVHDLFKGLIDRLEHFSDTLNSLAESNLRQPSVHSTGVRPEDIDEQTAGEEKRQGKYLSY</sequence>
<dbReference type="EMBL" id="BOSL01000014">
    <property type="protein sequence ID" value="GIP54868.1"/>
    <property type="molecule type" value="Genomic_DNA"/>
</dbReference>